<dbReference type="EMBL" id="DQWS01000156">
    <property type="protein sequence ID" value="HDD53236.1"/>
    <property type="molecule type" value="Genomic_DNA"/>
</dbReference>
<accession>A0A7C0Y9C7</accession>
<keyword evidence="3 8" id="KW-0694">RNA-binding</keyword>
<gene>
    <name evidence="8" type="primary">rpsH</name>
    <name evidence="9" type="ORF">ENF32_04120</name>
</gene>
<evidence type="ECO:0000256" key="2">
    <source>
        <dbReference type="ARBA" id="ARBA00022730"/>
    </source>
</evidence>
<dbReference type="Gene3D" id="3.30.1370.30">
    <property type="match status" value="1"/>
</dbReference>
<dbReference type="Pfam" id="PF00410">
    <property type="entry name" value="Ribosomal_S8"/>
    <property type="match status" value="1"/>
</dbReference>
<dbReference type="SUPFAM" id="SSF56047">
    <property type="entry name" value="Ribosomal protein S8"/>
    <property type="match status" value="1"/>
</dbReference>
<dbReference type="Gene3D" id="3.30.1490.10">
    <property type="match status" value="1"/>
</dbReference>
<dbReference type="GO" id="GO:0005840">
    <property type="term" value="C:ribosome"/>
    <property type="evidence" value="ECO:0007669"/>
    <property type="project" value="UniProtKB-KW"/>
</dbReference>
<evidence type="ECO:0000256" key="5">
    <source>
        <dbReference type="ARBA" id="ARBA00023274"/>
    </source>
</evidence>
<evidence type="ECO:0000256" key="1">
    <source>
        <dbReference type="ARBA" id="ARBA00006471"/>
    </source>
</evidence>
<keyword evidence="2 8" id="KW-0699">rRNA-binding</keyword>
<dbReference type="GO" id="GO:0003735">
    <property type="term" value="F:structural constituent of ribosome"/>
    <property type="evidence" value="ECO:0007669"/>
    <property type="project" value="InterPro"/>
</dbReference>
<keyword evidence="5 8" id="KW-0687">Ribonucleoprotein</keyword>
<dbReference type="FunFam" id="3.30.1490.10:FF:000001">
    <property type="entry name" value="30S ribosomal protein S8"/>
    <property type="match status" value="1"/>
</dbReference>
<protein>
    <recommendedName>
        <fullName evidence="6 8">Small ribosomal subunit protein uS8</fullName>
    </recommendedName>
</protein>
<dbReference type="FunFam" id="3.30.1370.30:FF:000002">
    <property type="entry name" value="30S ribosomal protein S8"/>
    <property type="match status" value="1"/>
</dbReference>
<dbReference type="PANTHER" id="PTHR11758">
    <property type="entry name" value="40S RIBOSOMAL PROTEIN S15A"/>
    <property type="match status" value="1"/>
</dbReference>
<dbReference type="InterPro" id="IPR035987">
    <property type="entry name" value="Ribosomal_uS8_sf"/>
</dbReference>
<dbReference type="AlphaFoldDB" id="A0A7C0Y9C7"/>
<evidence type="ECO:0000256" key="7">
    <source>
        <dbReference type="ARBA" id="ARBA00046740"/>
    </source>
</evidence>
<name>A0A7C0Y9C7_9BACT</name>
<evidence type="ECO:0000256" key="8">
    <source>
        <dbReference type="HAMAP-Rule" id="MF_01302"/>
    </source>
</evidence>
<dbReference type="GO" id="GO:0005737">
    <property type="term" value="C:cytoplasm"/>
    <property type="evidence" value="ECO:0007669"/>
    <property type="project" value="UniProtKB-ARBA"/>
</dbReference>
<comment type="similarity">
    <text evidence="1 8">Belongs to the universal ribosomal protein uS8 family.</text>
</comment>
<reference evidence="9" key="1">
    <citation type="journal article" date="2020" name="mSystems">
        <title>Genome- and Community-Level Interaction Insights into Carbon Utilization and Element Cycling Functions of Hydrothermarchaeota in Hydrothermal Sediment.</title>
        <authorList>
            <person name="Zhou Z."/>
            <person name="Liu Y."/>
            <person name="Xu W."/>
            <person name="Pan J."/>
            <person name="Luo Z.H."/>
            <person name="Li M."/>
        </authorList>
    </citation>
    <scope>NUCLEOTIDE SEQUENCE [LARGE SCALE GENOMIC DNA]</scope>
    <source>
        <strain evidence="9">HyVt-115</strain>
    </source>
</reference>
<evidence type="ECO:0000313" key="9">
    <source>
        <dbReference type="EMBL" id="HDD53236.1"/>
    </source>
</evidence>
<comment type="function">
    <text evidence="8">One of the primary rRNA binding proteins, it binds directly to 16S rRNA central domain where it helps coordinate assembly of the platform of the 30S subunit.</text>
</comment>
<comment type="subunit">
    <text evidence="7 8">Part of the 30S ribosomal subunit. Contacts proteins S5 and S12.</text>
</comment>
<dbReference type="NCBIfam" id="NF001109">
    <property type="entry name" value="PRK00136.1"/>
    <property type="match status" value="1"/>
</dbReference>
<dbReference type="HAMAP" id="MF_01302_B">
    <property type="entry name" value="Ribosomal_uS8_B"/>
    <property type="match status" value="1"/>
</dbReference>
<evidence type="ECO:0000256" key="3">
    <source>
        <dbReference type="ARBA" id="ARBA00022884"/>
    </source>
</evidence>
<dbReference type="GO" id="GO:0019843">
    <property type="term" value="F:rRNA binding"/>
    <property type="evidence" value="ECO:0007669"/>
    <property type="project" value="UniProtKB-UniRule"/>
</dbReference>
<keyword evidence="4 8" id="KW-0689">Ribosomal protein</keyword>
<dbReference type="GO" id="GO:1990904">
    <property type="term" value="C:ribonucleoprotein complex"/>
    <property type="evidence" value="ECO:0007669"/>
    <property type="project" value="UniProtKB-KW"/>
</dbReference>
<evidence type="ECO:0000256" key="4">
    <source>
        <dbReference type="ARBA" id="ARBA00022980"/>
    </source>
</evidence>
<proteinExistence type="inferred from homology"/>
<comment type="caution">
    <text evidence="9">The sequence shown here is derived from an EMBL/GenBank/DDBJ whole genome shotgun (WGS) entry which is preliminary data.</text>
</comment>
<dbReference type="Proteomes" id="UP000885690">
    <property type="component" value="Unassembled WGS sequence"/>
</dbReference>
<sequence length="137" mass="15575">MVMTDPIGDMLARVKNALMVRKKEVEIPASGIKKEIARILKEEGFIEDYWVKQHPVQETLVLVLKYRKDHLGRVQEGVIRGMKRVSKPGRRIYIGRNELPRVMGGFGIAIISTSRGVMTDKECRRQGVGGEVLCEVW</sequence>
<dbReference type="InterPro" id="IPR000630">
    <property type="entry name" value="Ribosomal_uS8"/>
</dbReference>
<evidence type="ECO:0000256" key="6">
    <source>
        <dbReference type="ARBA" id="ARBA00035258"/>
    </source>
</evidence>
<dbReference type="GO" id="GO:0006412">
    <property type="term" value="P:translation"/>
    <property type="evidence" value="ECO:0007669"/>
    <property type="project" value="UniProtKB-UniRule"/>
</dbReference>
<organism evidence="9">
    <name type="scientific">Thermosulfidibacter takaii</name>
    <dbReference type="NCBI Taxonomy" id="412593"/>
    <lineage>
        <taxon>Bacteria</taxon>
        <taxon>Pseudomonadati</taxon>
        <taxon>Thermosulfidibacterota</taxon>
        <taxon>Thermosulfidibacteria</taxon>
        <taxon>Thermosulfidibacterales</taxon>
        <taxon>Thermosulfidibacteraceae</taxon>
    </lineage>
</organism>